<dbReference type="KEGG" id="mvo:Mvol_0811"/>
<dbReference type="EMBL" id="CP002057">
    <property type="protein sequence ID" value="ADI36470.1"/>
    <property type="molecule type" value="Genomic_DNA"/>
</dbReference>
<dbReference type="Proteomes" id="UP000007722">
    <property type="component" value="Chromosome"/>
</dbReference>
<dbReference type="eggNOG" id="arCOG03544">
    <property type="taxonomic scope" value="Archaea"/>
</dbReference>
<evidence type="ECO:0000313" key="5">
    <source>
        <dbReference type="Proteomes" id="UP000007722"/>
    </source>
</evidence>
<organism evidence="4 5">
    <name type="scientific">Methanococcus voltae (strain ATCC BAA-1334 / A3)</name>
    <dbReference type="NCBI Taxonomy" id="456320"/>
    <lineage>
        <taxon>Archaea</taxon>
        <taxon>Methanobacteriati</taxon>
        <taxon>Methanobacteriota</taxon>
        <taxon>Methanomada group</taxon>
        <taxon>Methanococci</taxon>
        <taxon>Methanococcales</taxon>
        <taxon>Methanococcaceae</taxon>
        <taxon>Methanococcus</taxon>
    </lineage>
</organism>
<dbReference type="InterPro" id="IPR036331">
    <property type="entry name" value="Chagasin-like_sf"/>
</dbReference>
<dbReference type="PANTHER" id="PTHR36530:SF1">
    <property type="entry name" value="AMOEBIASIN-1"/>
    <property type="match status" value="1"/>
</dbReference>
<accession>D7DTL0</accession>
<evidence type="ECO:0000256" key="1">
    <source>
        <dbReference type="ARBA" id="ARBA00022690"/>
    </source>
</evidence>
<dbReference type="SUPFAM" id="SSF141066">
    <property type="entry name" value="ICP-like"/>
    <property type="match status" value="2"/>
</dbReference>
<dbReference type="InterPro" id="IPR052781">
    <property type="entry name" value="Cys_protease_inhibitor_I42"/>
</dbReference>
<dbReference type="PROSITE" id="PS51257">
    <property type="entry name" value="PROKAR_LIPOPROTEIN"/>
    <property type="match status" value="1"/>
</dbReference>
<dbReference type="AlphaFoldDB" id="D7DTL0"/>
<keyword evidence="1" id="KW-0646">Protease inhibitor</keyword>
<evidence type="ECO:0000256" key="2">
    <source>
        <dbReference type="ARBA" id="ARBA00022704"/>
    </source>
</evidence>
<gene>
    <name evidence="4" type="ordered locus">Mvol_0811</name>
</gene>
<evidence type="ECO:0000259" key="3">
    <source>
        <dbReference type="Pfam" id="PF09394"/>
    </source>
</evidence>
<proteinExistence type="predicted"/>
<keyword evidence="2" id="KW-0789">Thiol protease inhibitor</keyword>
<feature type="domain" description="Proteinase inhibitor I42 chagasin" evidence="3">
    <location>
        <begin position="176"/>
        <end position="260"/>
    </location>
</feature>
<dbReference type="Pfam" id="PF09394">
    <property type="entry name" value="Inhibitor_I42"/>
    <property type="match status" value="2"/>
</dbReference>
<evidence type="ECO:0000313" key="4">
    <source>
        <dbReference type="EMBL" id="ADI36470.1"/>
    </source>
</evidence>
<dbReference type="OrthoDB" id="28968at2157"/>
<keyword evidence="5" id="KW-1185">Reference proteome</keyword>
<dbReference type="PANTHER" id="PTHR36530">
    <property type="entry name" value="INHIBITOR OF CYSTEINE PEPTIDASE"/>
    <property type="match status" value="1"/>
</dbReference>
<sequence length="377" mass="41825">MYKKLFMILAVVLAILMSGCVNEQPAGDINQSVNPDDTANSSKYDDVNITQHSEKMTYSITIPRFASIPIKLVENPSTGYTWNYTIEGDTDAIQITSDNYIPADSGLDGAPGTHVYEVEGMMPGTADIVFKYERNWENNSEVKEYTYTIKVISADRFDLEKDPNVVMKDASINTIKGEEMKISLPENPSTGYYWVVSNGAPKILNLVSSEFVSDKAETTGDAKETMVGVGGNRVWTYKGTDASEISLTFYLMSTAGKVVQYNHYDVYIDLKDAEKITENKTVPVSEEFMITHDAPSDYAGYAIEIQDKDIISYATVSNEDSALSTTWVFNATKVGSTKLIIRDYYGEESTTSEKITTYNIVVEDNENENGVSVIHSS</sequence>
<dbReference type="GO" id="GO:0004869">
    <property type="term" value="F:cysteine-type endopeptidase inhibitor activity"/>
    <property type="evidence" value="ECO:0007669"/>
    <property type="project" value="UniProtKB-KW"/>
</dbReference>
<dbReference type="HOGENOM" id="CLU_732840_0_0_2"/>
<protein>
    <submittedName>
        <fullName evidence="4">Proteinase inhibitor I42, chagasin</fullName>
    </submittedName>
</protein>
<dbReference type="STRING" id="456320.Mvol_0811"/>
<reference evidence="4 5" key="1">
    <citation type="submission" date="2010-05" db="EMBL/GenBank/DDBJ databases">
        <title>Complete sequence of Methanococcus voltae A3.</title>
        <authorList>
            <consortium name="US DOE Joint Genome Institute"/>
            <person name="Lucas S."/>
            <person name="Copeland A."/>
            <person name="Lapidus A."/>
            <person name="Cheng J.-F."/>
            <person name="Bruce D."/>
            <person name="Goodwin L."/>
            <person name="Pitluck S."/>
            <person name="Lowry S."/>
            <person name="Clum A."/>
            <person name="Land M."/>
            <person name="Hauser L."/>
            <person name="Kyrpides N."/>
            <person name="Mikhailova N."/>
            <person name="Whitman W.B."/>
            <person name="Woyke T."/>
        </authorList>
    </citation>
    <scope>NUCLEOTIDE SEQUENCE [LARGE SCALE GENOMIC DNA]</scope>
    <source>
        <strain evidence="5">ATCC BAA-1334 / A3</strain>
    </source>
</reference>
<feature type="domain" description="Proteinase inhibitor I42 chagasin" evidence="3">
    <location>
        <begin position="67"/>
        <end position="151"/>
    </location>
</feature>
<dbReference type="Gene3D" id="2.60.40.2020">
    <property type="match status" value="2"/>
</dbReference>
<dbReference type="InterPro" id="IPR018990">
    <property type="entry name" value="Prot_inh_I42_chagasin"/>
</dbReference>
<dbReference type="InParanoid" id="D7DTL0"/>
<name>D7DTL0_METV3</name>